<dbReference type="InterPro" id="IPR024858">
    <property type="entry name" value="GOLGA"/>
</dbReference>
<dbReference type="GO" id="GO:0032580">
    <property type="term" value="C:Golgi cisterna membrane"/>
    <property type="evidence" value="ECO:0007669"/>
    <property type="project" value="TreeGrafter"/>
</dbReference>
<feature type="coiled-coil region" evidence="2">
    <location>
        <begin position="732"/>
        <end position="777"/>
    </location>
</feature>
<dbReference type="PANTHER" id="PTHR10881:SF46">
    <property type="entry name" value="GOLGIN SUBFAMILY A MEMBER 2"/>
    <property type="match status" value="1"/>
</dbReference>
<feature type="compositionally biased region" description="Low complexity" evidence="3">
    <location>
        <begin position="68"/>
        <end position="77"/>
    </location>
</feature>
<dbReference type="AlphaFoldDB" id="A0A7M5X4D7"/>
<dbReference type="GO" id="GO:0000137">
    <property type="term" value="C:Golgi cis cisterna"/>
    <property type="evidence" value="ECO:0007669"/>
    <property type="project" value="TreeGrafter"/>
</dbReference>
<dbReference type="GO" id="GO:0005801">
    <property type="term" value="C:cis-Golgi network"/>
    <property type="evidence" value="ECO:0007669"/>
    <property type="project" value="TreeGrafter"/>
</dbReference>
<feature type="coiled-coil region" evidence="2">
    <location>
        <begin position="642"/>
        <end position="669"/>
    </location>
</feature>
<protein>
    <recommendedName>
        <fullName evidence="4">Golgin subfamily A conserved domain-containing protein</fullName>
    </recommendedName>
</protein>
<feature type="coiled-coil region" evidence="2">
    <location>
        <begin position="561"/>
        <end position="602"/>
    </location>
</feature>
<accession>A0A7M5X4D7</accession>
<sequence length="1054" mass="120833">MVDKMSELSRQQKLASAKKKLKKFQQAKSPATPQENGNLSQEILQGLQSNHIFKTPALNANKKEPSINGSSNTNTNNAPTQHTANSVTQKLKFSPLNNSNNDTSAIDLFGGPNSISKSTETVKKENVESSDVQPKNSEVEQMVASYKRSNEQLSNQVGEQRKQILQLQEKVKESTVALQKVADQKALKEQLEVHIQTIGILVSEKSELQSSLTNVQKKLTTKDTEMTNLNEQFKSLQGKLLDFEKASSDFKEAEGTLRKNNKELVTERERISTKLYEVSHQKEELNLQNSELQSKLQMKISECDSIMRQLNELQLHLQNGNQTNNAQSQNLQEEHMKLTKTLEEQKLIVERLVQDKSELLEKNHDTQSHYEEQLEHLRNQVNKAENEKQNALEQSRVLSESIDELQNQLNATQELEPASTPAEVIQPSIPAPLANNVDLDTIKNEKESVERELDIQIAENRRLSRMSVELNQKIETLETTISRLQGESLDRSSLLEQIQSDKDTLSRALQQNKKLKEQLVELEDGFVKMSNSSADLTNKLETEQHGSKDMAVRFSEIKIELEEAKTKLLERSRDYDNVTEELERFKEELHSAQMKLASKEMDVDLLSTELETSQIKQQRQDLQQTTPTTPTIAENRDGNEETLILKEQLQAAEATIQHLNTQNDQLQIALRNMSFQKGGDTSSSEEEGDEPAELPSLPPPTEEVDDKQPFVLDDDETSTEDSMDDMGEQNAIRISRDELKSLQQRMYALQQERERILNVLQDEREKTFNANERLEEHVDLKVRQLTVQRERELQEHFYGETEALQQKVQSLQVALEIMRKNEDIADFDMISDGITMPLLKTAFMQLQKRYKSAMDSKANLSDRIEQLEHMNMRLESETETIGEYITLYQTQRQAMKDKFTEKDDIINRISNEHGRMQTKVTQLHQLVMQMLSERSGYESKNKQLQELVNRRLAQQSGEASESEVPKLQYNLDNLFGEITLTPEDETELMKDNISVNEEDIRRDSITDQTTQQILNIFEQLETTGEGYQHGWLSPAARKHSFLPCRNCQGQLITL</sequence>
<keyword evidence="1 2" id="KW-0175">Coiled coil</keyword>
<feature type="region of interest" description="Disordered" evidence="3">
    <location>
        <begin position="1"/>
        <end position="42"/>
    </location>
</feature>
<evidence type="ECO:0000313" key="5">
    <source>
        <dbReference type="EnsemblMetazoa" id="CLYHEMP017566.1"/>
    </source>
</evidence>
<feature type="region of interest" description="Disordered" evidence="3">
    <location>
        <begin position="617"/>
        <end position="638"/>
    </location>
</feature>
<feature type="coiled-coil region" evidence="2">
    <location>
        <begin position="136"/>
        <end position="170"/>
    </location>
</feature>
<feature type="coiled-coil region" evidence="2">
    <location>
        <begin position="850"/>
        <end position="877"/>
    </location>
</feature>
<feature type="compositionally biased region" description="Basic residues" evidence="3">
    <location>
        <begin position="16"/>
        <end position="25"/>
    </location>
</feature>
<feature type="compositionally biased region" description="Acidic residues" evidence="3">
    <location>
        <begin position="683"/>
        <end position="692"/>
    </location>
</feature>
<proteinExistence type="predicted"/>
<dbReference type="OrthoDB" id="5978643at2759"/>
<dbReference type="Pfam" id="PF15070">
    <property type="entry name" value="GOLGA2L5"/>
    <property type="match status" value="1"/>
</dbReference>
<organism evidence="5 6">
    <name type="scientific">Clytia hemisphaerica</name>
    <dbReference type="NCBI Taxonomy" id="252671"/>
    <lineage>
        <taxon>Eukaryota</taxon>
        <taxon>Metazoa</taxon>
        <taxon>Cnidaria</taxon>
        <taxon>Hydrozoa</taxon>
        <taxon>Hydroidolina</taxon>
        <taxon>Leptothecata</taxon>
        <taxon>Obeliida</taxon>
        <taxon>Clytiidae</taxon>
        <taxon>Clytia</taxon>
    </lineage>
</organism>
<dbReference type="InterPro" id="IPR043976">
    <property type="entry name" value="GOLGA_cons_dom"/>
</dbReference>
<dbReference type="GeneID" id="136813731"/>
<feature type="coiled-coil region" evidence="2">
    <location>
        <begin position="212"/>
        <end position="246"/>
    </location>
</feature>
<feature type="coiled-coil region" evidence="2">
    <location>
        <begin position="328"/>
        <end position="415"/>
    </location>
</feature>
<dbReference type="Proteomes" id="UP000594262">
    <property type="component" value="Unplaced"/>
</dbReference>
<dbReference type="PANTHER" id="PTHR10881">
    <property type="entry name" value="GOLGIN SUBFAMILY A MEMBER-RELATED"/>
    <property type="match status" value="1"/>
</dbReference>
<evidence type="ECO:0000313" key="6">
    <source>
        <dbReference type="Proteomes" id="UP000594262"/>
    </source>
</evidence>
<evidence type="ECO:0000256" key="2">
    <source>
        <dbReference type="SAM" id="Coils"/>
    </source>
</evidence>
<dbReference type="GO" id="GO:0007030">
    <property type="term" value="P:Golgi organization"/>
    <property type="evidence" value="ECO:0007669"/>
    <property type="project" value="TreeGrafter"/>
</dbReference>
<feature type="compositionally biased region" description="Acidic residues" evidence="3">
    <location>
        <begin position="712"/>
        <end position="725"/>
    </location>
</feature>
<feature type="compositionally biased region" description="Polar residues" evidence="3">
    <location>
        <begin position="31"/>
        <end position="42"/>
    </location>
</feature>
<name>A0A7M5X4D7_9CNID</name>
<feature type="region of interest" description="Disordered" evidence="3">
    <location>
        <begin position="676"/>
        <end position="725"/>
    </location>
</feature>
<evidence type="ECO:0000256" key="3">
    <source>
        <dbReference type="SAM" id="MobiDB-lite"/>
    </source>
</evidence>
<feature type="region of interest" description="Disordered" evidence="3">
    <location>
        <begin position="61"/>
        <end position="84"/>
    </location>
</feature>
<reference evidence="5" key="1">
    <citation type="submission" date="2021-01" db="UniProtKB">
        <authorList>
            <consortium name="EnsemblMetazoa"/>
        </authorList>
    </citation>
    <scope>IDENTIFICATION</scope>
</reference>
<feature type="domain" description="Golgin subfamily A conserved" evidence="4">
    <location>
        <begin position="350"/>
        <end position="940"/>
    </location>
</feature>
<feature type="coiled-coil region" evidence="2">
    <location>
        <begin position="275"/>
        <end position="302"/>
    </location>
</feature>
<feature type="compositionally biased region" description="Low complexity" evidence="3">
    <location>
        <begin position="620"/>
        <end position="631"/>
    </location>
</feature>
<evidence type="ECO:0000259" key="4">
    <source>
        <dbReference type="Pfam" id="PF15070"/>
    </source>
</evidence>
<feature type="coiled-coil region" evidence="2">
    <location>
        <begin position="439"/>
        <end position="525"/>
    </location>
</feature>
<dbReference type="RefSeq" id="XP_066926327.1">
    <property type="nucleotide sequence ID" value="XM_067070226.1"/>
</dbReference>
<keyword evidence="6" id="KW-1185">Reference proteome</keyword>
<dbReference type="EnsemblMetazoa" id="CLYHEMT017566.1">
    <property type="protein sequence ID" value="CLYHEMP017566.1"/>
    <property type="gene ID" value="CLYHEMG017566"/>
</dbReference>
<evidence type="ECO:0000256" key="1">
    <source>
        <dbReference type="ARBA" id="ARBA00023054"/>
    </source>
</evidence>